<dbReference type="GO" id="GO:0019867">
    <property type="term" value="C:outer membrane"/>
    <property type="evidence" value="ECO:0007669"/>
    <property type="project" value="InterPro"/>
</dbReference>
<evidence type="ECO:0000313" key="2">
    <source>
        <dbReference type="EMBL" id="RDS82710.1"/>
    </source>
</evidence>
<dbReference type="PANTHER" id="PTHR35037">
    <property type="entry name" value="C-TERMINAL REGION OF AIDA-LIKE PROTEIN"/>
    <property type="match status" value="1"/>
</dbReference>
<accession>A0A370X355</accession>
<gene>
    <name evidence="2" type="ORF">DWU99_15110</name>
</gene>
<keyword evidence="3" id="KW-1185">Reference proteome</keyword>
<dbReference type="PANTHER" id="PTHR35037:SF3">
    <property type="entry name" value="C-TERMINAL REGION OF AIDA-LIKE PROTEIN"/>
    <property type="match status" value="1"/>
</dbReference>
<proteinExistence type="predicted"/>
<dbReference type="PROSITE" id="PS51208">
    <property type="entry name" value="AUTOTRANSPORTER"/>
    <property type="match status" value="1"/>
</dbReference>
<dbReference type="SUPFAM" id="SSF103515">
    <property type="entry name" value="Autotransporter"/>
    <property type="match status" value="1"/>
</dbReference>
<dbReference type="Proteomes" id="UP000255334">
    <property type="component" value="Unassembled WGS sequence"/>
</dbReference>
<dbReference type="InterPro" id="IPR036709">
    <property type="entry name" value="Autotransporte_beta_dom_sf"/>
</dbReference>
<dbReference type="Gene3D" id="2.40.128.130">
    <property type="entry name" value="Autotransporter beta-domain"/>
    <property type="match status" value="1"/>
</dbReference>
<dbReference type="NCBIfam" id="TIGR01414">
    <property type="entry name" value="autotrans_barl"/>
    <property type="match status" value="1"/>
</dbReference>
<dbReference type="InterPro" id="IPR006315">
    <property type="entry name" value="OM_autotransptr_brl_dom"/>
</dbReference>
<dbReference type="InterPro" id="IPR005546">
    <property type="entry name" value="Autotransporte_beta"/>
</dbReference>
<reference evidence="2 3" key="1">
    <citation type="submission" date="2018-07" db="EMBL/GenBank/DDBJ databases">
        <title>Dyella monticola sp. nov. and Dyella psychrodurans sp. nov. isolated from monsoon evergreen broad-leaved forest soil of Dinghu Mountain, China.</title>
        <authorList>
            <person name="Gao Z."/>
            <person name="Qiu L."/>
        </authorList>
    </citation>
    <scope>NUCLEOTIDE SEQUENCE [LARGE SCALE GENOMIC DNA]</scope>
    <source>
        <strain evidence="2 3">4MSK11</strain>
    </source>
</reference>
<dbReference type="InterPro" id="IPR051551">
    <property type="entry name" value="Autotransporter_adhesion"/>
</dbReference>
<dbReference type="Pfam" id="PF03797">
    <property type="entry name" value="Autotransporter"/>
    <property type="match status" value="1"/>
</dbReference>
<dbReference type="EMBL" id="QRBF01000005">
    <property type="protein sequence ID" value="RDS82710.1"/>
    <property type="molecule type" value="Genomic_DNA"/>
</dbReference>
<organism evidence="2 3">
    <name type="scientific">Dyella psychrodurans</name>
    <dbReference type="NCBI Taxonomy" id="1927960"/>
    <lineage>
        <taxon>Bacteria</taxon>
        <taxon>Pseudomonadati</taxon>
        <taxon>Pseudomonadota</taxon>
        <taxon>Gammaproteobacteria</taxon>
        <taxon>Lysobacterales</taxon>
        <taxon>Rhodanobacteraceae</taxon>
        <taxon>Dyella</taxon>
    </lineage>
</organism>
<comment type="caution">
    <text evidence="2">The sequence shown here is derived from an EMBL/GenBank/DDBJ whole genome shotgun (WGS) entry which is preliminary data.</text>
</comment>
<feature type="domain" description="Autotransporter" evidence="1">
    <location>
        <begin position="50"/>
        <end position="328"/>
    </location>
</feature>
<protein>
    <submittedName>
        <fullName evidence="2">Autotransporter domain-containing protein</fullName>
    </submittedName>
</protein>
<evidence type="ECO:0000313" key="3">
    <source>
        <dbReference type="Proteomes" id="UP000255334"/>
    </source>
</evidence>
<dbReference type="SMART" id="SM00869">
    <property type="entry name" value="Autotransporter"/>
    <property type="match status" value="1"/>
</dbReference>
<evidence type="ECO:0000259" key="1">
    <source>
        <dbReference type="PROSITE" id="PS51208"/>
    </source>
</evidence>
<name>A0A370X355_9GAMM</name>
<sequence>MLLPAGAPLVPLYRPEVALDSAIPSVAVQMGLTQLGTFDQRQGSQWLLNGNGWLPAAWVRALGAHDNIQQSGGATPRFDGNLEGGQAGHDVFARDGEGDRQDHIGLFVGYTHANGAVNGSVGGFNNARAGTLDSHADSVGAYWTHVTASHAYLDVVLMGTWFRTNVDSIQNFQNAARGRSASLSLETGVPVTLTSHLMLEPQAQLIAQHISTDGFQDPVSTVAFQTINAVTGRAGARLLGRFSGDTQAWEPYLKFNLWRNFHRQYDTVFADADAIPANLASTAVEFGGGVSATLTRHISFYGDASYLHNIDGLHRRGAVGDVGLRVLWGGGP</sequence>
<dbReference type="AlphaFoldDB" id="A0A370X355"/>